<evidence type="ECO:0000256" key="1">
    <source>
        <dbReference type="ARBA" id="ARBA00022723"/>
    </source>
</evidence>
<evidence type="ECO:0000313" key="9">
    <source>
        <dbReference type="Proteomes" id="UP001149163"/>
    </source>
</evidence>
<dbReference type="Gene3D" id="4.10.240.10">
    <property type="entry name" value="Zn(2)-C6 fungal-type DNA-binding domain"/>
    <property type="match status" value="1"/>
</dbReference>
<dbReference type="InterPro" id="IPR001138">
    <property type="entry name" value="Zn2Cys6_DnaBD"/>
</dbReference>
<dbReference type="Proteomes" id="UP001149163">
    <property type="component" value="Unassembled WGS sequence"/>
</dbReference>
<keyword evidence="4" id="KW-0804">Transcription</keyword>
<feature type="domain" description="Zn(2)-C6 fungal-type" evidence="7">
    <location>
        <begin position="91"/>
        <end position="121"/>
    </location>
</feature>
<dbReference type="InterPro" id="IPR007219">
    <property type="entry name" value="XnlR_reg_dom"/>
</dbReference>
<feature type="region of interest" description="Disordered" evidence="6">
    <location>
        <begin position="46"/>
        <end position="83"/>
    </location>
</feature>
<feature type="region of interest" description="Disordered" evidence="6">
    <location>
        <begin position="527"/>
        <end position="554"/>
    </location>
</feature>
<dbReference type="GO" id="GO:0008270">
    <property type="term" value="F:zinc ion binding"/>
    <property type="evidence" value="ECO:0007669"/>
    <property type="project" value="InterPro"/>
</dbReference>
<reference evidence="8" key="1">
    <citation type="submission" date="2022-11" db="EMBL/GenBank/DDBJ databases">
        <authorList>
            <person name="Petersen C."/>
        </authorList>
    </citation>
    <scope>NUCLEOTIDE SEQUENCE</scope>
    <source>
        <strain evidence="8">IBT 26290</strain>
    </source>
</reference>
<evidence type="ECO:0000256" key="3">
    <source>
        <dbReference type="ARBA" id="ARBA00023125"/>
    </source>
</evidence>
<dbReference type="SUPFAM" id="SSF57701">
    <property type="entry name" value="Zn2/Cys6 DNA-binding domain"/>
    <property type="match status" value="1"/>
</dbReference>
<accession>A0A9W9HXA5</accession>
<evidence type="ECO:0000256" key="4">
    <source>
        <dbReference type="ARBA" id="ARBA00023163"/>
    </source>
</evidence>
<keyword evidence="2" id="KW-0805">Transcription regulation</keyword>
<reference evidence="8" key="2">
    <citation type="journal article" date="2023" name="IMA Fungus">
        <title>Comparative genomic study of the Penicillium genus elucidates a diverse pangenome and 15 lateral gene transfer events.</title>
        <authorList>
            <person name="Petersen C."/>
            <person name="Sorensen T."/>
            <person name="Nielsen M.R."/>
            <person name="Sondergaard T.E."/>
            <person name="Sorensen J.L."/>
            <person name="Fitzpatrick D.A."/>
            <person name="Frisvad J.C."/>
            <person name="Nielsen K.L."/>
        </authorList>
    </citation>
    <scope>NUCLEOTIDE SEQUENCE</scope>
    <source>
        <strain evidence="8">IBT 26290</strain>
    </source>
</reference>
<feature type="compositionally biased region" description="Polar residues" evidence="6">
    <location>
        <begin position="530"/>
        <end position="547"/>
    </location>
</feature>
<dbReference type="PROSITE" id="PS50048">
    <property type="entry name" value="ZN2_CY6_FUNGAL_2"/>
    <property type="match status" value="1"/>
</dbReference>
<dbReference type="SMART" id="SM00906">
    <property type="entry name" value="Fungal_trans"/>
    <property type="match status" value="1"/>
</dbReference>
<name>A0A9W9HXA5_9EURO</name>
<dbReference type="PANTHER" id="PTHR47654:SF1">
    <property type="entry name" value="ZN(II)2CYS6 TRANSCRIPTION FACTOR (EUROFUNG)"/>
    <property type="match status" value="1"/>
</dbReference>
<comment type="caution">
    <text evidence="8">The sequence shown here is derived from an EMBL/GenBank/DDBJ whole genome shotgun (WGS) entry which is preliminary data.</text>
</comment>
<dbReference type="Pfam" id="PF00172">
    <property type="entry name" value="Zn_clus"/>
    <property type="match status" value="1"/>
</dbReference>
<dbReference type="GO" id="GO:0006351">
    <property type="term" value="P:DNA-templated transcription"/>
    <property type="evidence" value="ECO:0007669"/>
    <property type="project" value="InterPro"/>
</dbReference>
<dbReference type="Pfam" id="PF04082">
    <property type="entry name" value="Fungal_trans"/>
    <property type="match status" value="1"/>
</dbReference>
<evidence type="ECO:0000256" key="2">
    <source>
        <dbReference type="ARBA" id="ARBA00023015"/>
    </source>
</evidence>
<keyword evidence="9" id="KW-1185">Reference proteome</keyword>
<dbReference type="SMART" id="SM00066">
    <property type="entry name" value="GAL4"/>
    <property type="match status" value="1"/>
</dbReference>
<sequence length="789" mass="88135">MSGKIPLQPLYPEYLSESPENESAIKHECAIPTHAQLASFGFSPHVELVSGRGDPSSPHPIPSERSSNPKVPIPRTTRPVTWTSSSRVGRACENCRDQKAKCSGHRPSCQRCQDAGVSCSYSDRKREKMVKQLEEFTTQVNTYETLLRDLYPRLDPSLAQHVEQTLRGQRGQLVKVRFHGLPIPYLPFSYTPPDPIKIPSAEYLIMSPSVSFSEVGTSSYPLAAIDHTTEDFNRDEKVQAMGFVGEHSEMAWLYKLKRDLDYNSTIPASEAPDRESVSISSLNYFEDDTEILNLDSVDISKRPPQHIADTLVNVYFQSVHPAFPIIGKGIFLGQYRSFYTNPNVRPGKRWIAVLNLVFAIATRYSKLVGNGAEGDDNDHLMYFARAWQLGRGNVALLEHPNLQQVQVEGLSAFYLLSTGQINRAWRIIGIAIRSAVAMGLNLRSETESIAQVSKETRYRVWWALFMLDIVLCAMTGRPPSTETFFCTTPLPIPYIEEDFETEGVVQLIGDLSIRNNLLTALLISGGGGTPKSSDASTDYTHGATTSSKKGKEAEQTANSLTDTITPNISLHFLYGVDLAFLMRDAIQTLYAPGTTRRSWIEMEVAISNLNAQADHWLSRLPAEFHFTKLDAPSTDPFVRQRISLGFRFYTTKLIISQPCLRHLAYQVPGSGPSGALCGTMAAMCVQVASAMLNMLPSEPDAPWLFGISPWWCILHYIMQSMTILLIELFARTQPGTPEAARLVAKVQKAARWLREMSTKDQSSHRAWLVCMDILSRHGEKFGFEIDDIL</sequence>
<dbReference type="AlphaFoldDB" id="A0A9W9HXA5"/>
<dbReference type="CDD" id="cd00067">
    <property type="entry name" value="GAL4"/>
    <property type="match status" value="1"/>
</dbReference>
<evidence type="ECO:0000256" key="5">
    <source>
        <dbReference type="ARBA" id="ARBA00023242"/>
    </source>
</evidence>
<dbReference type="GO" id="GO:0000981">
    <property type="term" value="F:DNA-binding transcription factor activity, RNA polymerase II-specific"/>
    <property type="evidence" value="ECO:0007669"/>
    <property type="project" value="InterPro"/>
</dbReference>
<evidence type="ECO:0000259" key="7">
    <source>
        <dbReference type="PROSITE" id="PS50048"/>
    </source>
</evidence>
<organism evidence="8 9">
    <name type="scientific">Penicillium canariense</name>
    <dbReference type="NCBI Taxonomy" id="189055"/>
    <lineage>
        <taxon>Eukaryota</taxon>
        <taxon>Fungi</taxon>
        <taxon>Dikarya</taxon>
        <taxon>Ascomycota</taxon>
        <taxon>Pezizomycotina</taxon>
        <taxon>Eurotiomycetes</taxon>
        <taxon>Eurotiomycetidae</taxon>
        <taxon>Eurotiales</taxon>
        <taxon>Aspergillaceae</taxon>
        <taxon>Penicillium</taxon>
    </lineage>
</organism>
<dbReference type="OrthoDB" id="5296287at2759"/>
<dbReference type="PROSITE" id="PS00463">
    <property type="entry name" value="ZN2_CY6_FUNGAL_1"/>
    <property type="match status" value="1"/>
</dbReference>
<dbReference type="GO" id="GO:0003677">
    <property type="term" value="F:DNA binding"/>
    <property type="evidence" value="ECO:0007669"/>
    <property type="project" value="UniProtKB-KW"/>
</dbReference>
<evidence type="ECO:0000313" key="8">
    <source>
        <dbReference type="EMBL" id="KAJ5160694.1"/>
    </source>
</evidence>
<evidence type="ECO:0000256" key="6">
    <source>
        <dbReference type="SAM" id="MobiDB-lite"/>
    </source>
</evidence>
<dbReference type="GeneID" id="81428998"/>
<dbReference type="PANTHER" id="PTHR47654">
    <property type="entry name" value="ZN(II)2CYS6 TRANSCRIPTION FACTOR (EUROFUNG)-RELATED"/>
    <property type="match status" value="1"/>
</dbReference>
<dbReference type="InterPro" id="IPR053230">
    <property type="entry name" value="Trans_reg_galc"/>
</dbReference>
<protein>
    <recommendedName>
        <fullName evidence="7">Zn(2)-C6 fungal-type domain-containing protein</fullName>
    </recommendedName>
</protein>
<keyword evidence="3" id="KW-0238">DNA-binding</keyword>
<dbReference type="RefSeq" id="XP_056542251.1">
    <property type="nucleotide sequence ID" value="XM_056689822.1"/>
</dbReference>
<gene>
    <name evidence="8" type="ORF">N7482_007698</name>
</gene>
<keyword evidence="5" id="KW-0539">Nucleus</keyword>
<dbReference type="InterPro" id="IPR036864">
    <property type="entry name" value="Zn2-C6_fun-type_DNA-bd_sf"/>
</dbReference>
<dbReference type="EMBL" id="JAPQKN010000004">
    <property type="protein sequence ID" value="KAJ5160694.1"/>
    <property type="molecule type" value="Genomic_DNA"/>
</dbReference>
<proteinExistence type="predicted"/>
<keyword evidence="1" id="KW-0479">Metal-binding</keyword>
<dbReference type="CDD" id="cd12148">
    <property type="entry name" value="fungal_TF_MHR"/>
    <property type="match status" value="1"/>
</dbReference>